<evidence type="ECO:0000256" key="4">
    <source>
        <dbReference type="ARBA" id="ARBA00022993"/>
    </source>
</evidence>
<dbReference type="Pfam" id="PF01121">
    <property type="entry name" value="CoaE"/>
    <property type="match status" value="1"/>
</dbReference>
<dbReference type="NCBIfam" id="TIGR00152">
    <property type="entry name" value="dephospho-CoA kinase"/>
    <property type="match status" value="1"/>
</dbReference>
<comment type="subcellular location">
    <subcellularLocation>
        <location evidence="5">Cytoplasm</location>
    </subcellularLocation>
</comment>
<sequence>MPALREERDCSFMIIGLTGGIASGKSTVANWLKEQQYTVIDADISARTVVEPGKPAFNQIIKTFGQDILSAEGGLDRAKLGAVIFNDEDKRKQLNEIVHPAVRADMLAQKEQLLNAGKQTIIMDIPLLFESKLQWMVDKIIVVFVEAETQKERLMKRNQYTEEEAQARISSQLSLAEKAKQGDAVINNGGTIEESIEQLIKLLKEWKAKP</sequence>
<dbReference type="FunFam" id="3.40.50.300:FF:000485">
    <property type="entry name" value="Dephospho-CoA kinase CAB5"/>
    <property type="match status" value="1"/>
</dbReference>
<dbReference type="CDD" id="cd02022">
    <property type="entry name" value="DPCK"/>
    <property type="match status" value="1"/>
</dbReference>
<evidence type="ECO:0000313" key="7">
    <source>
        <dbReference type="EMBL" id="KIL43808.1"/>
    </source>
</evidence>
<dbReference type="Proteomes" id="UP000031938">
    <property type="component" value="Unassembled WGS sequence"/>
</dbReference>
<keyword evidence="3 5" id="KW-0067">ATP-binding</keyword>
<accession>A0A0C2VIH2</accession>
<comment type="catalytic activity">
    <reaction evidence="5">
        <text>3'-dephospho-CoA + ATP = ADP + CoA + H(+)</text>
        <dbReference type="Rhea" id="RHEA:18245"/>
        <dbReference type="ChEBI" id="CHEBI:15378"/>
        <dbReference type="ChEBI" id="CHEBI:30616"/>
        <dbReference type="ChEBI" id="CHEBI:57287"/>
        <dbReference type="ChEBI" id="CHEBI:57328"/>
        <dbReference type="ChEBI" id="CHEBI:456216"/>
        <dbReference type="EC" id="2.7.1.24"/>
    </reaction>
</comment>
<dbReference type="HAMAP" id="MF_00376">
    <property type="entry name" value="Dephospho_CoA_kinase"/>
    <property type="match status" value="1"/>
</dbReference>
<name>A0A0C2VIH2_9BACL</name>
<dbReference type="AlphaFoldDB" id="A0A0C2VIH2"/>
<dbReference type="SUPFAM" id="SSF52540">
    <property type="entry name" value="P-loop containing nucleoside triphosphate hydrolases"/>
    <property type="match status" value="1"/>
</dbReference>
<organism evidence="7 8">
    <name type="scientific">Jeotgalibacillus soli</name>
    <dbReference type="NCBI Taxonomy" id="889306"/>
    <lineage>
        <taxon>Bacteria</taxon>
        <taxon>Bacillati</taxon>
        <taxon>Bacillota</taxon>
        <taxon>Bacilli</taxon>
        <taxon>Bacillales</taxon>
        <taxon>Caryophanaceae</taxon>
        <taxon>Jeotgalibacillus</taxon>
    </lineage>
</organism>
<dbReference type="GO" id="GO:0005524">
    <property type="term" value="F:ATP binding"/>
    <property type="evidence" value="ECO:0007669"/>
    <property type="project" value="UniProtKB-UniRule"/>
</dbReference>
<dbReference type="EC" id="2.7.1.24" evidence="5 6"/>
<reference evidence="7 8" key="1">
    <citation type="submission" date="2015-01" db="EMBL/GenBank/DDBJ databases">
        <title>Genome sequencing of Jeotgalibacillus soli.</title>
        <authorList>
            <person name="Goh K.M."/>
            <person name="Chan K.-G."/>
            <person name="Yaakop A.S."/>
            <person name="Ee R."/>
            <person name="Gan H.M."/>
            <person name="Chan C.S."/>
        </authorList>
    </citation>
    <scope>NUCLEOTIDE SEQUENCE [LARGE SCALE GENOMIC DNA]</scope>
    <source>
        <strain evidence="7 8">P9</strain>
    </source>
</reference>
<dbReference type="GO" id="GO:0005737">
    <property type="term" value="C:cytoplasm"/>
    <property type="evidence" value="ECO:0007669"/>
    <property type="project" value="UniProtKB-SubCell"/>
</dbReference>
<gene>
    <name evidence="5" type="primary">coaE</name>
    <name evidence="7" type="ORF">KP78_36320</name>
</gene>
<feature type="binding site" evidence="5">
    <location>
        <begin position="22"/>
        <end position="27"/>
    </location>
    <ligand>
        <name>ATP</name>
        <dbReference type="ChEBI" id="CHEBI:30616"/>
    </ligand>
</feature>
<evidence type="ECO:0000256" key="5">
    <source>
        <dbReference type="HAMAP-Rule" id="MF_00376"/>
    </source>
</evidence>
<dbReference type="GO" id="GO:0004140">
    <property type="term" value="F:dephospho-CoA kinase activity"/>
    <property type="evidence" value="ECO:0007669"/>
    <property type="project" value="UniProtKB-UniRule"/>
</dbReference>
<dbReference type="Gene3D" id="3.40.50.300">
    <property type="entry name" value="P-loop containing nucleotide triphosphate hydrolases"/>
    <property type="match status" value="1"/>
</dbReference>
<comment type="function">
    <text evidence="5">Catalyzes the phosphorylation of the 3'-hydroxyl group of dephosphocoenzyme A to form coenzyme A.</text>
</comment>
<evidence type="ECO:0000313" key="8">
    <source>
        <dbReference type="Proteomes" id="UP000031938"/>
    </source>
</evidence>
<comment type="similarity">
    <text evidence="1 5">Belongs to the CoaE family.</text>
</comment>
<dbReference type="InterPro" id="IPR027417">
    <property type="entry name" value="P-loop_NTPase"/>
</dbReference>
<dbReference type="PANTHER" id="PTHR10695:SF46">
    <property type="entry name" value="BIFUNCTIONAL COENZYME A SYNTHASE-RELATED"/>
    <property type="match status" value="1"/>
</dbReference>
<keyword evidence="5 7" id="KW-0418">Kinase</keyword>
<dbReference type="PROSITE" id="PS51219">
    <property type="entry name" value="DPCK"/>
    <property type="match status" value="1"/>
</dbReference>
<keyword evidence="4 5" id="KW-0173">Coenzyme A biosynthesis</keyword>
<dbReference type="STRING" id="889306.KP78_36320"/>
<protein>
    <recommendedName>
        <fullName evidence="5 6">Dephospho-CoA kinase</fullName>
        <ecNumber evidence="5 6">2.7.1.24</ecNumber>
    </recommendedName>
    <alternativeName>
        <fullName evidence="5">Dephosphocoenzyme A kinase</fullName>
    </alternativeName>
</protein>
<dbReference type="PATRIC" id="fig|889306.3.peg.3648"/>
<evidence type="ECO:0000256" key="3">
    <source>
        <dbReference type="ARBA" id="ARBA00022840"/>
    </source>
</evidence>
<dbReference type="EMBL" id="JXRP01000020">
    <property type="protein sequence ID" value="KIL43808.1"/>
    <property type="molecule type" value="Genomic_DNA"/>
</dbReference>
<comment type="pathway">
    <text evidence="5">Cofactor biosynthesis; coenzyme A biosynthesis; CoA from (R)-pantothenate: step 5/5.</text>
</comment>
<proteinExistence type="inferred from homology"/>
<evidence type="ECO:0000256" key="2">
    <source>
        <dbReference type="ARBA" id="ARBA00022741"/>
    </source>
</evidence>
<keyword evidence="5 7" id="KW-0808">Transferase</keyword>
<comment type="caution">
    <text evidence="7">The sequence shown here is derived from an EMBL/GenBank/DDBJ whole genome shotgun (WGS) entry which is preliminary data.</text>
</comment>
<evidence type="ECO:0000256" key="1">
    <source>
        <dbReference type="ARBA" id="ARBA00009018"/>
    </source>
</evidence>
<keyword evidence="5" id="KW-0963">Cytoplasm</keyword>
<keyword evidence="2 5" id="KW-0547">Nucleotide-binding</keyword>
<dbReference type="InterPro" id="IPR001977">
    <property type="entry name" value="Depp_CoAkinase"/>
</dbReference>
<dbReference type="GO" id="GO:0015937">
    <property type="term" value="P:coenzyme A biosynthetic process"/>
    <property type="evidence" value="ECO:0007669"/>
    <property type="project" value="UniProtKB-UniRule"/>
</dbReference>
<dbReference type="UniPathway" id="UPA00241">
    <property type="reaction ID" value="UER00356"/>
</dbReference>
<keyword evidence="8" id="KW-1185">Reference proteome</keyword>
<evidence type="ECO:0000256" key="6">
    <source>
        <dbReference type="NCBIfam" id="TIGR00152"/>
    </source>
</evidence>
<dbReference type="PANTHER" id="PTHR10695">
    <property type="entry name" value="DEPHOSPHO-COA KINASE-RELATED"/>
    <property type="match status" value="1"/>
</dbReference>